<evidence type="ECO:0000313" key="5">
    <source>
        <dbReference type="Proteomes" id="UP001432168"/>
    </source>
</evidence>
<accession>A0A101MY16</accession>
<name>A0A101MY16_9ACTN</name>
<dbReference type="EMBL" id="CP109011">
    <property type="protein sequence ID" value="WUT46431.1"/>
    <property type="molecule type" value="Genomic_DNA"/>
</dbReference>
<dbReference type="EMBL" id="LMWM01000050">
    <property type="protein sequence ID" value="KUM83011.1"/>
    <property type="molecule type" value="Genomic_DNA"/>
</dbReference>
<evidence type="ECO:0000313" key="4">
    <source>
        <dbReference type="Proteomes" id="UP000053039"/>
    </source>
</evidence>
<feature type="compositionally biased region" description="Basic and acidic residues" evidence="1">
    <location>
        <begin position="30"/>
        <end position="40"/>
    </location>
</feature>
<gene>
    <name evidence="2" type="ORF">AQI94_39850</name>
    <name evidence="3" type="ORF">OG929_30860</name>
</gene>
<organism evidence="2 4">
    <name type="scientific">Streptomyces pseudovenezuelae</name>
    <dbReference type="NCBI Taxonomy" id="67350"/>
    <lineage>
        <taxon>Bacteria</taxon>
        <taxon>Bacillati</taxon>
        <taxon>Actinomycetota</taxon>
        <taxon>Actinomycetes</taxon>
        <taxon>Kitasatosporales</taxon>
        <taxon>Streptomycetaceae</taxon>
        <taxon>Streptomyces</taxon>
        <taxon>Streptomyces aurantiacus group</taxon>
    </lineage>
</organism>
<proteinExistence type="predicted"/>
<dbReference type="RefSeq" id="WP_031051331.1">
    <property type="nucleotide sequence ID" value="NZ_CP108992.1"/>
</dbReference>
<feature type="region of interest" description="Disordered" evidence="1">
    <location>
        <begin position="30"/>
        <end position="72"/>
    </location>
</feature>
<reference evidence="3" key="2">
    <citation type="submission" date="2022-10" db="EMBL/GenBank/DDBJ databases">
        <title>The complete genomes of actinobacterial strains from the NBC collection.</title>
        <authorList>
            <person name="Joergensen T.S."/>
            <person name="Alvarez Arevalo M."/>
            <person name="Sterndorff E.B."/>
            <person name="Faurdal D."/>
            <person name="Vuksanovic O."/>
            <person name="Mourched A.-S."/>
            <person name="Charusanti P."/>
            <person name="Shaw S."/>
            <person name="Blin K."/>
            <person name="Weber T."/>
        </authorList>
    </citation>
    <scope>NUCLEOTIDE SEQUENCE</scope>
    <source>
        <strain evidence="3">NBC_00686</strain>
    </source>
</reference>
<evidence type="ECO:0000256" key="1">
    <source>
        <dbReference type="SAM" id="MobiDB-lite"/>
    </source>
</evidence>
<dbReference type="AlphaFoldDB" id="A0A101MY16"/>
<feature type="compositionally biased region" description="Basic residues" evidence="1">
    <location>
        <begin position="61"/>
        <end position="72"/>
    </location>
</feature>
<evidence type="ECO:0000313" key="3">
    <source>
        <dbReference type="EMBL" id="WUT46431.1"/>
    </source>
</evidence>
<dbReference type="Proteomes" id="UP001432168">
    <property type="component" value="Chromosome"/>
</dbReference>
<evidence type="ECO:0000313" key="2">
    <source>
        <dbReference type="EMBL" id="KUM83011.1"/>
    </source>
</evidence>
<keyword evidence="5" id="KW-1185">Reference proteome</keyword>
<dbReference type="Proteomes" id="UP000053039">
    <property type="component" value="Unassembled WGS sequence"/>
</dbReference>
<protein>
    <submittedName>
        <fullName evidence="2">Uncharacterized protein</fullName>
    </submittedName>
</protein>
<reference evidence="2 4" key="1">
    <citation type="submission" date="2015-10" db="EMBL/GenBank/DDBJ databases">
        <title>Draft genome sequence of Streptomyces pseudovenezuelae DSM 40212, type strain for the species Streptomyces pseudovenezuelae.</title>
        <authorList>
            <person name="Ruckert C."/>
            <person name="Winkler A."/>
            <person name="Kalinowski J."/>
            <person name="Kampfer P."/>
            <person name="Glaeser S."/>
        </authorList>
    </citation>
    <scope>NUCLEOTIDE SEQUENCE [LARGE SCALE GENOMIC DNA]</scope>
    <source>
        <strain evidence="2 4">DSM 40212</strain>
    </source>
</reference>
<sequence>MYAEYEISRYRSAELLRQAEHERLVRETLRGRRAARREAAARIAEGDTSQALDPEGEAHTGRPRRHRFLRPA</sequence>